<dbReference type="InterPro" id="IPR015943">
    <property type="entry name" value="WD40/YVTN_repeat-like_dom_sf"/>
</dbReference>
<comment type="caution">
    <text evidence="3">The sequence shown here is derived from an EMBL/GenBank/DDBJ whole genome shotgun (WGS) entry which is preliminary data.</text>
</comment>
<dbReference type="SUPFAM" id="SSF69322">
    <property type="entry name" value="Tricorn protease domain 2"/>
    <property type="match status" value="1"/>
</dbReference>
<keyword evidence="4" id="KW-1185">Reference proteome</keyword>
<evidence type="ECO:0000256" key="1">
    <source>
        <dbReference type="PROSITE-ProRule" id="PRU00221"/>
    </source>
</evidence>
<feature type="region of interest" description="Disordered" evidence="2">
    <location>
        <begin position="1"/>
        <end position="81"/>
    </location>
</feature>
<sequence length="704" mass="78116">QPYHPHTPADHHTAVAAAAAADDDRHDDTLPARALPTHDDGGADDDHDIHMTTHYANSHWPPYNPSASPSADSGDAGDDHEMEGLLGAALHEYQQTPSLADFGASHPSPSHHHSPPPTNLTLFSMAHTTEAMDLQLNSDHDDFDDSISLGDDDNMEAASAAHHMAHTQQYTLPPILPSQPIAELHPGFVGGQLPPVNPPHLPWPPQLPPGVAQALFIGDDMTEEEFGELHPIPISNQNPLSLAPENLNFVDFLRIWAENGRGKLPDIRRLRSQVADVGPGTTRVEYSQLHGNKCDLQGIDWEDLGVPRRVARERRMMTYRNYTNKTGSEEWHPTLPDRMLRPTDNYYRFRNMGLRRDVRLLHFQLRNILGCASRTRAFFPSHGFVKEIDPISGRSQKAMDFDIEGDMQVSTLTATNDILMVGCFNGDYRFRSLHSENLTYTEGRLTDHLSGITNHVEVYPGRRSSAPMAAFASNDHGFRTVDLTTNSILSEAKYNYPLNCTAISPDKRLRVMVGDCVNVLIADAETGETLQDLEGHRDFGFACDWSSDGWTVATGFQDKSLALWPSYVWKCRVQEACASPPLGSGKRVLVAAEEADIVNIIDAQTFETKQKIDIFGEIGGTAFADEGQNLLALVTDQARGGLMSLDRCDAGAEDSYSYLAEEENRQDWSRRAPRRHEVLRPLGSHETVSQRRRKALVSGNLDPF</sequence>
<dbReference type="InterPro" id="IPR001680">
    <property type="entry name" value="WD40_rpt"/>
</dbReference>
<evidence type="ECO:0000313" key="3">
    <source>
        <dbReference type="EMBL" id="KAK8033045.1"/>
    </source>
</evidence>
<dbReference type="Proteomes" id="UP001396898">
    <property type="component" value="Unassembled WGS sequence"/>
</dbReference>
<dbReference type="PANTHER" id="PTHR43991:SF12">
    <property type="entry name" value="WD REPEAT PROTEIN (AFU_ORTHOLOGUE AFUA_8G05640)"/>
    <property type="match status" value="1"/>
</dbReference>
<dbReference type="PANTHER" id="PTHR43991">
    <property type="entry name" value="WD REPEAT PROTEIN (AFU_ORTHOLOGUE AFUA_8G05640)-RELATED"/>
    <property type="match status" value="1"/>
</dbReference>
<organism evidence="3 4">
    <name type="scientific">Apiospora marii</name>
    <dbReference type="NCBI Taxonomy" id="335849"/>
    <lineage>
        <taxon>Eukaryota</taxon>
        <taxon>Fungi</taxon>
        <taxon>Dikarya</taxon>
        <taxon>Ascomycota</taxon>
        <taxon>Pezizomycotina</taxon>
        <taxon>Sordariomycetes</taxon>
        <taxon>Xylariomycetidae</taxon>
        <taxon>Amphisphaeriales</taxon>
        <taxon>Apiosporaceae</taxon>
        <taxon>Apiospora</taxon>
    </lineage>
</organism>
<name>A0ABR1SFE5_9PEZI</name>
<feature type="compositionally biased region" description="Basic and acidic residues" evidence="2">
    <location>
        <begin position="22"/>
        <end position="41"/>
    </location>
</feature>
<reference evidence="3 4" key="1">
    <citation type="submission" date="2023-01" db="EMBL/GenBank/DDBJ databases">
        <title>Analysis of 21 Apiospora genomes using comparative genomics revels a genus with tremendous synthesis potential of carbohydrate active enzymes and secondary metabolites.</title>
        <authorList>
            <person name="Sorensen T."/>
        </authorList>
    </citation>
    <scope>NUCLEOTIDE SEQUENCE [LARGE SCALE GENOMIC DNA]</scope>
    <source>
        <strain evidence="3 4">CBS 20057</strain>
    </source>
</reference>
<feature type="non-terminal residue" evidence="3">
    <location>
        <position position="1"/>
    </location>
</feature>
<evidence type="ECO:0000313" key="4">
    <source>
        <dbReference type="Proteomes" id="UP001396898"/>
    </source>
</evidence>
<dbReference type="Gene3D" id="2.130.10.10">
    <property type="entry name" value="YVTN repeat-like/Quinoprotein amine dehydrogenase"/>
    <property type="match status" value="1"/>
</dbReference>
<dbReference type="PROSITE" id="PS50082">
    <property type="entry name" value="WD_REPEATS_2"/>
    <property type="match status" value="1"/>
</dbReference>
<feature type="repeat" description="WD" evidence="1">
    <location>
        <begin position="533"/>
        <end position="564"/>
    </location>
</feature>
<feature type="compositionally biased region" description="Low complexity" evidence="2">
    <location>
        <begin position="65"/>
        <end position="74"/>
    </location>
</feature>
<evidence type="ECO:0000256" key="2">
    <source>
        <dbReference type="SAM" id="MobiDB-lite"/>
    </source>
</evidence>
<protein>
    <submittedName>
        <fullName evidence="3">Uncharacterized protein</fullName>
    </submittedName>
</protein>
<proteinExistence type="predicted"/>
<keyword evidence="1" id="KW-0853">WD repeat</keyword>
<dbReference type="SMART" id="SM00320">
    <property type="entry name" value="WD40"/>
    <property type="match status" value="1"/>
</dbReference>
<accession>A0ABR1SFE5</accession>
<dbReference type="EMBL" id="JAQQWI010000006">
    <property type="protein sequence ID" value="KAK8033045.1"/>
    <property type="molecule type" value="Genomic_DNA"/>
</dbReference>
<gene>
    <name evidence="3" type="ORF">PG991_002443</name>
</gene>